<reference evidence="2" key="1">
    <citation type="submission" date="2022-11" db="UniProtKB">
        <authorList>
            <consortium name="WormBaseParasite"/>
        </authorList>
    </citation>
    <scope>IDENTIFICATION</scope>
</reference>
<evidence type="ECO:0000313" key="2">
    <source>
        <dbReference type="WBParaSite" id="jg12923"/>
    </source>
</evidence>
<dbReference type="Proteomes" id="UP000887574">
    <property type="component" value="Unplaced"/>
</dbReference>
<protein>
    <submittedName>
        <fullName evidence="2">Uncharacterized protein</fullName>
    </submittedName>
</protein>
<dbReference type="AlphaFoldDB" id="A0A915CV24"/>
<sequence>MRRQLKEDIGRSRVQLPSSTSIKNFVHHLNRKAGMMNQMKLSDLRKYAEAHYTVPEDQDCLSAGAYGAGA</sequence>
<evidence type="ECO:0000313" key="1">
    <source>
        <dbReference type="Proteomes" id="UP000887574"/>
    </source>
</evidence>
<name>A0A915CV24_9BILA</name>
<accession>A0A915CV24</accession>
<dbReference type="WBParaSite" id="jg12923">
    <property type="protein sequence ID" value="jg12923"/>
    <property type="gene ID" value="jg12923"/>
</dbReference>
<proteinExistence type="predicted"/>
<organism evidence="1 2">
    <name type="scientific">Ditylenchus dipsaci</name>
    <dbReference type="NCBI Taxonomy" id="166011"/>
    <lineage>
        <taxon>Eukaryota</taxon>
        <taxon>Metazoa</taxon>
        <taxon>Ecdysozoa</taxon>
        <taxon>Nematoda</taxon>
        <taxon>Chromadorea</taxon>
        <taxon>Rhabditida</taxon>
        <taxon>Tylenchina</taxon>
        <taxon>Tylenchomorpha</taxon>
        <taxon>Sphaerularioidea</taxon>
        <taxon>Anguinidae</taxon>
        <taxon>Anguininae</taxon>
        <taxon>Ditylenchus</taxon>
    </lineage>
</organism>
<keyword evidence="1" id="KW-1185">Reference proteome</keyword>